<organism evidence="2 3">
    <name type="scientific">Araneus ventricosus</name>
    <name type="common">Orbweaver spider</name>
    <name type="synonym">Epeira ventricosa</name>
    <dbReference type="NCBI Taxonomy" id="182803"/>
    <lineage>
        <taxon>Eukaryota</taxon>
        <taxon>Metazoa</taxon>
        <taxon>Ecdysozoa</taxon>
        <taxon>Arthropoda</taxon>
        <taxon>Chelicerata</taxon>
        <taxon>Arachnida</taxon>
        <taxon>Araneae</taxon>
        <taxon>Araneomorphae</taxon>
        <taxon>Entelegynae</taxon>
        <taxon>Araneoidea</taxon>
        <taxon>Araneidae</taxon>
        <taxon>Araneus</taxon>
    </lineage>
</organism>
<sequence length="241" mass="27765">MNTKTILDDIHKVCGPTENKFGNGFIKVFPSSHDQHQEIQNFCKTQGYDFYIIPPIEKRPFKVVLKDLPPNMNTEDIKTFLINSDYPFIKVTQLTQLKTRRPLPFFLVDLVKNERAQKIYDSRQINRISITVEPYRGRNIAQQCFRCNLFHHNAANCQITPRCLKCNGSRQIYARLKKKFPSPLVSIPAKQDMLYLTGDAKNSPKGQQLSKIEQTTSNLIIETSLMLISTELGIMFRSPTP</sequence>
<proteinExistence type="predicted"/>
<reference evidence="2 3" key="1">
    <citation type="journal article" date="2019" name="Sci. Rep.">
        <title>Orb-weaving spider Araneus ventricosus genome elucidates the spidroin gene catalogue.</title>
        <authorList>
            <person name="Kono N."/>
            <person name="Nakamura H."/>
            <person name="Ohtoshi R."/>
            <person name="Moran D.A.P."/>
            <person name="Shinohara A."/>
            <person name="Yoshida Y."/>
            <person name="Fujiwara M."/>
            <person name="Mori M."/>
            <person name="Tomita M."/>
            <person name="Arakawa K."/>
        </authorList>
    </citation>
    <scope>NUCLEOTIDE SEQUENCE [LARGE SCALE GENOMIC DNA]</scope>
</reference>
<accession>A0A4Y2JQH5</accession>
<dbReference type="OrthoDB" id="10035396at2759"/>
<dbReference type="InterPro" id="IPR006579">
    <property type="entry name" value="Pre_C2HC_dom"/>
</dbReference>
<dbReference type="Pfam" id="PF07530">
    <property type="entry name" value="PRE_C2HC"/>
    <property type="match status" value="1"/>
</dbReference>
<dbReference type="EMBL" id="BGPR01003771">
    <property type="protein sequence ID" value="GBM92214.1"/>
    <property type="molecule type" value="Genomic_DNA"/>
</dbReference>
<evidence type="ECO:0000313" key="2">
    <source>
        <dbReference type="EMBL" id="GBM92214.1"/>
    </source>
</evidence>
<protein>
    <recommendedName>
        <fullName evidence="1">Pre-C2HC domain-containing protein</fullName>
    </recommendedName>
</protein>
<dbReference type="Proteomes" id="UP000499080">
    <property type="component" value="Unassembled WGS sequence"/>
</dbReference>
<evidence type="ECO:0000313" key="3">
    <source>
        <dbReference type="Proteomes" id="UP000499080"/>
    </source>
</evidence>
<keyword evidence="3" id="KW-1185">Reference proteome</keyword>
<evidence type="ECO:0000259" key="1">
    <source>
        <dbReference type="Pfam" id="PF07530"/>
    </source>
</evidence>
<dbReference type="AlphaFoldDB" id="A0A4Y2JQH5"/>
<feature type="domain" description="Pre-C2HC" evidence="1">
    <location>
        <begin position="75"/>
        <end position="137"/>
    </location>
</feature>
<gene>
    <name evidence="2" type="ORF">AVEN_58234_1</name>
</gene>
<name>A0A4Y2JQH5_ARAVE</name>
<comment type="caution">
    <text evidence="2">The sequence shown here is derived from an EMBL/GenBank/DDBJ whole genome shotgun (WGS) entry which is preliminary data.</text>
</comment>